<dbReference type="AlphaFoldDB" id="E0RPW6"/>
<dbReference type="KEGG" id="sta:STHERM_c18840"/>
<keyword evidence="2" id="KW-0808">Transferase</keyword>
<dbReference type="RefSeq" id="WP_013314658.1">
    <property type="nucleotide sequence ID" value="NC_014484.1"/>
</dbReference>
<feature type="domain" description="Ribosomal RNA large subunit methyltransferase K/L-like methyltransferase" evidence="3">
    <location>
        <begin position="188"/>
        <end position="359"/>
    </location>
</feature>
<evidence type="ECO:0000259" key="3">
    <source>
        <dbReference type="Pfam" id="PF01170"/>
    </source>
</evidence>
<dbReference type="eggNOG" id="COG0116">
    <property type="taxonomic scope" value="Bacteria"/>
</dbReference>
<dbReference type="GO" id="GO:0070043">
    <property type="term" value="F:rRNA (guanine-N7-)-methyltransferase activity"/>
    <property type="evidence" value="ECO:0007669"/>
    <property type="project" value="TreeGrafter"/>
</dbReference>
<dbReference type="HOGENOM" id="CLU_665503_0_0_12"/>
<organism evidence="5 6">
    <name type="scientific">Winmispira thermophila (strain ATCC 49972 / DSM 6192 / RI 19.B1)</name>
    <name type="common">Spirochaeta thermophila</name>
    <dbReference type="NCBI Taxonomy" id="665571"/>
    <lineage>
        <taxon>Bacteria</taxon>
        <taxon>Pseudomonadati</taxon>
        <taxon>Spirochaetota</taxon>
        <taxon>Spirochaetia</taxon>
        <taxon>Winmispirales</taxon>
        <taxon>Winmispiraceae</taxon>
        <taxon>Winmispira</taxon>
    </lineage>
</organism>
<dbReference type="PANTHER" id="PTHR47313:SF1">
    <property type="entry name" value="RIBOSOMAL RNA LARGE SUBUNIT METHYLTRANSFERASE K_L"/>
    <property type="match status" value="1"/>
</dbReference>
<dbReference type="Pfam" id="PF01170">
    <property type="entry name" value="UPF0020"/>
    <property type="match status" value="1"/>
</dbReference>
<reference evidence="5 6" key="2">
    <citation type="journal article" date="2010" name="J. Bacteriol.">
        <title>Genome sequence of the polysaccharide-degrading, thermophilic anaerobe Spirochaeta thermophila DSM 6192.</title>
        <authorList>
            <person name="Angelov A."/>
            <person name="Liebl S."/>
            <person name="Ballschmiter M."/>
            <person name="Bomeke M."/>
            <person name="Lehmann R."/>
            <person name="Liesegang H."/>
            <person name="Daniel R."/>
            <person name="Liebl W."/>
        </authorList>
    </citation>
    <scope>NUCLEOTIDE SEQUENCE [LARGE SCALE GENOMIC DNA]</scope>
    <source>
        <strain evidence="6">ATCC 49972 / DSM 6192 / RI 19.B1</strain>
    </source>
</reference>
<gene>
    <name evidence="5" type="ordered locus">STHERM_c18840</name>
</gene>
<proteinExistence type="predicted"/>
<accession>E0RPW6</accession>
<evidence type="ECO:0000256" key="2">
    <source>
        <dbReference type="ARBA" id="ARBA00022679"/>
    </source>
</evidence>
<dbReference type="Proteomes" id="UP000001296">
    <property type="component" value="Chromosome"/>
</dbReference>
<dbReference type="SUPFAM" id="SSF53335">
    <property type="entry name" value="S-adenosyl-L-methionine-dependent methyltransferases"/>
    <property type="match status" value="1"/>
</dbReference>
<feature type="domain" description="RlmL ferredoxin-like" evidence="4">
    <location>
        <begin position="40"/>
        <end position="80"/>
    </location>
</feature>
<reference key="1">
    <citation type="submission" date="2009-08" db="EMBL/GenBank/DDBJ databases">
        <title>The genome sequence of Spirochaeta thermophila DSM6192.</title>
        <authorList>
            <person name="Angelov A."/>
            <person name="Mientus M."/>
            <person name="Wittenberg S."/>
            <person name="Lehmann R."/>
            <person name="Liesegang H."/>
            <person name="Daniel R."/>
            <person name="Liebl W."/>
        </authorList>
    </citation>
    <scope>NUCLEOTIDE SEQUENCE</scope>
    <source>
        <strain>DSM 6192</strain>
    </source>
</reference>
<dbReference type="Pfam" id="PF22020">
    <property type="entry name" value="RlmL_1st"/>
    <property type="match status" value="1"/>
</dbReference>
<evidence type="ECO:0000256" key="1">
    <source>
        <dbReference type="ARBA" id="ARBA00022603"/>
    </source>
</evidence>
<evidence type="ECO:0000259" key="4">
    <source>
        <dbReference type="Pfam" id="PF22020"/>
    </source>
</evidence>
<name>E0RPW6_WINT6</name>
<dbReference type="InterPro" id="IPR000241">
    <property type="entry name" value="RlmKL-like_Mtase"/>
</dbReference>
<sequence>MEGLPDYTRTPAFERRVRRHVKAQEHRIFVEGVEAFLPELEAELVALGYAPVREQGGFGVRGRQEDVYRLNLHLAVASRVWIETASFHATATEGVFRGAARVPWEVFLNPLLPIRVEARLVHSPIGHEGRAAGAVRDAVAHRFREAVGTAVRWDEGTGGAWVQRVRLVGVRNRCRILLDTTGPALSFRGYRVVQGEAPLREHLAAGVVRRALRVCGAWPRVPDDLVVADPFCGSGTLAVEAAFVVYGVAPGRGRGFLFERMPWHREGAWGFVRRMAGGEAKGGRVIAGDVDGEAVEAARANARRAGVESGIRFLQRDFFALDAGQLGSERGLLVSNLPYGGRLPLPRDLHSHVLRHFVQAFPGWRGLFLLPSRLGSAFPPGLSMRLVARFNHGGIPVSALYVGPRRVDSDSKA</sequence>
<dbReference type="EMBL" id="CP001698">
    <property type="protein sequence ID" value="ADN02819.1"/>
    <property type="molecule type" value="Genomic_DNA"/>
</dbReference>
<dbReference type="PANTHER" id="PTHR47313">
    <property type="entry name" value="RIBOSOMAL RNA LARGE SUBUNIT METHYLTRANSFERASE K/L"/>
    <property type="match status" value="1"/>
</dbReference>
<dbReference type="PaxDb" id="665571-STHERM_c18840"/>
<dbReference type="GO" id="GO:0008990">
    <property type="term" value="F:rRNA (guanine-N2-)-methyltransferase activity"/>
    <property type="evidence" value="ECO:0007669"/>
    <property type="project" value="TreeGrafter"/>
</dbReference>
<dbReference type="Gene3D" id="3.30.2130.30">
    <property type="match status" value="1"/>
</dbReference>
<keyword evidence="1" id="KW-0489">Methyltransferase</keyword>
<dbReference type="Gene3D" id="3.40.50.150">
    <property type="entry name" value="Vaccinia Virus protein VP39"/>
    <property type="match status" value="1"/>
</dbReference>
<dbReference type="InterPro" id="IPR029063">
    <property type="entry name" value="SAM-dependent_MTases_sf"/>
</dbReference>
<dbReference type="CDD" id="cd11715">
    <property type="entry name" value="THUMP_AdoMetMT"/>
    <property type="match status" value="1"/>
</dbReference>
<protein>
    <submittedName>
        <fullName evidence="5">Uncharacterized protein</fullName>
    </submittedName>
</protein>
<evidence type="ECO:0000313" key="5">
    <source>
        <dbReference type="EMBL" id="ADN02819.1"/>
    </source>
</evidence>
<dbReference type="InterPro" id="IPR054170">
    <property type="entry name" value="RlmL_1st"/>
</dbReference>
<evidence type="ECO:0000313" key="6">
    <source>
        <dbReference type="Proteomes" id="UP000001296"/>
    </source>
</evidence>